<dbReference type="InterPro" id="IPR002110">
    <property type="entry name" value="Ankyrin_rpt"/>
</dbReference>
<dbReference type="Proteomes" id="UP000479132">
    <property type="component" value="Unassembled WGS sequence"/>
</dbReference>
<dbReference type="SMART" id="SM00248">
    <property type="entry name" value="ANK"/>
    <property type="match status" value="3"/>
</dbReference>
<evidence type="ECO:0000313" key="5">
    <source>
        <dbReference type="EMBL" id="NGP87180.1"/>
    </source>
</evidence>
<keyword evidence="2 3" id="KW-0040">ANK repeat</keyword>
<comment type="caution">
    <text evidence="5">The sequence shown here is derived from an EMBL/GenBank/DDBJ whole genome shotgun (WGS) entry which is preliminary data.</text>
</comment>
<dbReference type="PANTHER" id="PTHR24201:SF15">
    <property type="entry name" value="ANKYRIN REPEAT DOMAIN-CONTAINING PROTEIN 66"/>
    <property type="match status" value="1"/>
</dbReference>
<gene>
    <name evidence="5" type="ORF">G3569_02340</name>
</gene>
<dbReference type="InterPro" id="IPR036770">
    <property type="entry name" value="Ankyrin_rpt-contain_sf"/>
</dbReference>
<dbReference type="PROSITE" id="PS50088">
    <property type="entry name" value="ANK_REPEAT"/>
    <property type="match status" value="2"/>
</dbReference>
<feature type="chain" id="PRO_5027079346" evidence="4">
    <location>
        <begin position="18"/>
        <end position="159"/>
    </location>
</feature>
<dbReference type="EMBL" id="JAALLS010000002">
    <property type="protein sequence ID" value="NGP87180.1"/>
    <property type="molecule type" value="Genomic_DNA"/>
</dbReference>
<reference evidence="5 6" key="1">
    <citation type="submission" date="2020-02" db="EMBL/GenBank/DDBJ databases">
        <title>Aliifodinibius halophilus 2W32, complete genome.</title>
        <authorList>
            <person name="Li Y."/>
            <person name="Wu S."/>
        </authorList>
    </citation>
    <scope>NUCLEOTIDE SEQUENCE [LARGE SCALE GENOMIC DNA]</scope>
    <source>
        <strain evidence="5 6">2W32</strain>
    </source>
</reference>
<dbReference type="AlphaFoldDB" id="A0A6M1TEY9"/>
<dbReference type="Gene3D" id="1.25.40.20">
    <property type="entry name" value="Ankyrin repeat-containing domain"/>
    <property type="match status" value="1"/>
</dbReference>
<keyword evidence="1" id="KW-0677">Repeat</keyword>
<sequence>MKSIKGLILLLSMSAMAFTSINDSPTSKEIKDNIFTAIRSIDYTSINILLADGTDIDTVDQQGNTPLMVAAKIGNPRILNIIFSHNPEINNYNNEGLTALMIAAKTGQFSTVQKLVRRGANISHTDQDGKTALTFASKYGHKKIVTFLKKRRILTPYSK</sequence>
<evidence type="ECO:0000256" key="3">
    <source>
        <dbReference type="PROSITE-ProRule" id="PRU00023"/>
    </source>
</evidence>
<evidence type="ECO:0000256" key="2">
    <source>
        <dbReference type="ARBA" id="ARBA00023043"/>
    </source>
</evidence>
<dbReference type="PANTHER" id="PTHR24201">
    <property type="entry name" value="ANK_REP_REGION DOMAIN-CONTAINING PROTEIN"/>
    <property type="match status" value="1"/>
</dbReference>
<organism evidence="5 6">
    <name type="scientific">Fodinibius halophilus</name>
    <dbReference type="NCBI Taxonomy" id="1736908"/>
    <lineage>
        <taxon>Bacteria</taxon>
        <taxon>Pseudomonadati</taxon>
        <taxon>Balneolota</taxon>
        <taxon>Balneolia</taxon>
        <taxon>Balneolales</taxon>
        <taxon>Balneolaceae</taxon>
        <taxon>Fodinibius</taxon>
    </lineage>
</organism>
<proteinExistence type="predicted"/>
<keyword evidence="4" id="KW-0732">Signal</keyword>
<feature type="repeat" description="ANK" evidence="3">
    <location>
        <begin position="62"/>
        <end position="94"/>
    </location>
</feature>
<evidence type="ECO:0000313" key="6">
    <source>
        <dbReference type="Proteomes" id="UP000479132"/>
    </source>
</evidence>
<feature type="repeat" description="ANK" evidence="3">
    <location>
        <begin position="95"/>
        <end position="127"/>
    </location>
</feature>
<dbReference type="InterPro" id="IPR050776">
    <property type="entry name" value="Ank_Repeat/CDKN_Inhibitor"/>
</dbReference>
<dbReference type="SUPFAM" id="SSF48403">
    <property type="entry name" value="Ankyrin repeat"/>
    <property type="match status" value="1"/>
</dbReference>
<protein>
    <submittedName>
        <fullName evidence="5">Ankyrin repeat domain-containing protein</fullName>
    </submittedName>
</protein>
<accession>A0A6M1TEY9</accession>
<name>A0A6M1TEY9_9BACT</name>
<dbReference type="PROSITE" id="PS50297">
    <property type="entry name" value="ANK_REP_REGION"/>
    <property type="match status" value="2"/>
</dbReference>
<evidence type="ECO:0000256" key="1">
    <source>
        <dbReference type="ARBA" id="ARBA00022737"/>
    </source>
</evidence>
<dbReference type="Pfam" id="PF12796">
    <property type="entry name" value="Ank_2"/>
    <property type="match status" value="1"/>
</dbReference>
<dbReference type="RefSeq" id="WP_165265691.1">
    <property type="nucleotide sequence ID" value="NZ_JAALLS010000002.1"/>
</dbReference>
<keyword evidence="6" id="KW-1185">Reference proteome</keyword>
<feature type="signal peptide" evidence="4">
    <location>
        <begin position="1"/>
        <end position="17"/>
    </location>
</feature>
<evidence type="ECO:0000256" key="4">
    <source>
        <dbReference type="SAM" id="SignalP"/>
    </source>
</evidence>